<dbReference type="InterPro" id="IPR017853">
    <property type="entry name" value="GH"/>
</dbReference>
<accession>A0A944MCR2</accession>
<dbReference type="Proteomes" id="UP000770889">
    <property type="component" value="Unassembled WGS sequence"/>
</dbReference>
<comment type="caution">
    <text evidence="1">The sequence shown here is derived from an EMBL/GenBank/DDBJ whole genome shotgun (WGS) entry which is preliminary data.</text>
</comment>
<dbReference type="EMBL" id="JAHHGM010000025">
    <property type="protein sequence ID" value="MBT2990997.1"/>
    <property type="molecule type" value="Genomic_DNA"/>
</dbReference>
<dbReference type="AlphaFoldDB" id="A0A944MCR2"/>
<reference evidence="1 2" key="1">
    <citation type="submission" date="2021-05" db="EMBL/GenBank/DDBJ databases">
        <title>Genetic and Functional Diversity in Clade A Lucinid endosymbionts from the Bahamas.</title>
        <authorList>
            <person name="Giani N.M."/>
            <person name="Engel A.S."/>
            <person name="Campbell B.J."/>
        </authorList>
    </citation>
    <scope>NUCLEOTIDE SEQUENCE [LARGE SCALE GENOMIC DNA]</scope>
    <source>
        <strain evidence="1">LUC16012Gg_MoonRockCtena</strain>
    </source>
</reference>
<gene>
    <name evidence="1" type="ORF">KME65_18725</name>
</gene>
<protein>
    <submittedName>
        <fullName evidence="1">Uncharacterized protein</fullName>
    </submittedName>
</protein>
<name>A0A944MCR2_9GAMM</name>
<dbReference type="SUPFAM" id="SSF51445">
    <property type="entry name" value="(Trans)glycosidases"/>
    <property type="match status" value="1"/>
</dbReference>
<evidence type="ECO:0000313" key="1">
    <source>
        <dbReference type="EMBL" id="MBT2990997.1"/>
    </source>
</evidence>
<organism evidence="1 2">
    <name type="scientific">Candidatus Thiodiazotropha taylori</name>
    <dbReference type="NCBI Taxonomy" id="2792791"/>
    <lineage>
        <taxon>Bacteria</taxon>
        <taxon>Pseudomonadati</taxon>
        <taxon>Pseudomonadota</taxon>
        <taxon>Gammaproteobacteria</taxon>
        <taxon>Chromatiales</taxon>
        <taxon>Sedimenticolaceae</taxon>
        <taxon>Candidatus Thiodiazotropha</taxon>
    </lineage>
</organism>
<sequence>MDRGVIKQIAQLALVAVAAYLGGCGSSDNNSDPVTEYRPFLLGSTPFFTRHDGNSVVFPDWRFENLGDRDLLSLHVDDFWGVPWDYCDAAACTNLPQPWVNQWQQLANSAHASSKTLYLAVSPLGGRQALAPNVQPDGSTEENWNTTVDADGCYLFDGDPNAERYKASYITFLKYLVDLVNPDYLSPAIEMNMPFTRCATQKAAWIDWYSDIHAALKSTYPELVVFATFQLEYMYGNAEPGAACPSGTMSECFETRLNEALAIPGDRIAFSSYPVAWVYHAEFGYSFPRDTLSKTAQATTRKIWIAETGWPAEPLLSSYQHGINGSCGNAVYPATLEMPGIGAVDVANETAQNDYMSWILESADQNNLEAVVWWLNRDYLDDSVTGNEACPCLPEGDSTCMFLDDIYTAGGEEVEVLFRLFGNMALRRYDGSPRQALTTWRSYLSITHQP</sequence>
<evidence type="ECO:0000313" key="2">
    <source>
        <dbReference type="Proteomes" id="UP000770889"/>
    </source>
</evidence>
<proteinExistence type="predicted"/>